<dbReference type="PANTHER" id="PTHR11638">
    <property type="entry name" value="ATP-DEPENDENT CLP PROTEASE"/>
    <property type="match status" value="1"/>
</dbReference>
<dbReference type="SUPFAM" id="SSF52540">
    <property type="entry name" value="P-loop containing nucleoside triphosphate hydrolases"/>
    <property type="match status" value="2"/>
</dbReference>
<feature type="domain" description="AAA+ ATPase" evidence="5">
    <location>
        <begin position="245"/>
        <end position="390"/>
    </location>
</feature>
<dbReference type="Gene3D" id="1.10.1780.10">
    <property type="entry name" value="Clp, N-terminal domain"/>
    <property type="match status" value="1"/>
</dbReference>
<dbReference type="SUPFAM" id="SSF81923">
    <property type="entry name" value="Double Clp-N motif"/>
    <property type="match status" value="1"/>
</dbReference>
<accession>A0A3A4NS76</accession>
<dbReference type="InterPro" id="IPR003593">
    <property type="entry name" value="AAA+_ATPase"/>
</dbReference>
<dbReference type="InterPro" id="IPR036628">
    <property type="entry name" value="Clp_N_dom_sf"/>
</dbReference>
<dbReference type="GO" id="GO:0006508">
    <property type="term" value="P:proteolysis"/>
    <property type="evidence" value="ECO:0007669"/>
    <property type="project" value="UniProtKB-KW"/>
</dbReference>
<dbReference type="CDD" id="cd00009">
    <property type="entry name" value="AAA"/>
    <property type="match status" value="1"/>
</dbReference>
<dbReference type="PROSITE" id="PS00870">
    <property type="entry name" value="CLPAB_1"/>
    <property type="match status" value="1"/>
</dbReference>
<keyword evidence="3 7" id="KW-0067">ATP-binding</keyword>
<dbReference type="AlphaFoldDB" id="A0A3A4NS76"/>
<dbReference type="Proteomes" id="UP000265882">
    <property type="component" value="Unassembled WGS sequence"/>
</dbReference>
<dbReference type="Pfam" id="PF17871">
    <property type="entry name" value="AAA_lid_9"/>
    <property type="match status" value="1"/>
</dbReference>
<keyword evidence="1" id="KW-0677">Repeat</keyword>
<keyword evidence="7" id="KW-0645">Protease</keyword>
<evidence type="ECO:0000256" key="4">
    <source>
        <dbReference type="ARBA" id="ARBA00023186"/>
    </source>
</evidence>
<dbReference type="PANTHER" id="PTHR11638:SF18">
    <property type="entry name" value="HEAT SHOCK PROTEIN 104"/>
    <property type="match status" value="1"/>
</dbReference>
<dbReference type="SMART" id="SM01086">
    <property type="entry name" value="ClpB_D2-small"/>
    <property type="match status" value="1"/>
</dbReference>
<evidence type="ECO:0000256" key="1">
    <source>
        <dbReference type="ARBA" id="ARBA00022737"/>
    </source>
</evidence>
<keyword evidence="2" id="KW-0547">Nucleotide-binding</keyword>
<dbReference type="GO" id="GO:0016887">
    <property type="term" value="F:ATP hydrolysis activity"/>
    <property type="evidence" value="ECO:0007669"/>
    <property type="project" value="InterPro"/>
</dbReference>
<comment type="caution">
    <text evidence="7">The sequence shown here is derived from an EMBL/GenBank/DDBJ whole genome shotgun (WGS) entry which is preliminary data.</text>
</comment>
<dbReference type="InterPro" id="IPR018368">
    <property type="entry name" value="ClpA/B_CS1"/>
</dbReference>
<protein>
    <submittedName>
        <fullName evidence="7">ATP-dependent Clp protease ATP-binding subunit</fullName>
    </submittedName>
</protein>
<dbReference type="Pfam" id="PF07724">
    <property type="entry name" value="AAA_2"/>
    <property type="match status" value="1"/>
</dbReference>
<dbReference type="GO" id="GO:0005737">
    <property type="term" value="C:cytoplasm"/>
    <property type="evidence" value="ECO:0007669"/>
    <property type="project" value="TreeGrafter"/>
</dbReference>
<reference evidence="7 8" key="1">
    <citation type="journal article" date="2017" name="ISME J.">
        <title>Energy and carbon metabolisms in a deep terrestrial subsurface fluid microbial community.</title>
        <authorList>
            <person name="Momper L."/>
            <person name="Jungbluth S.P."/>
            <person name="Lee M.D."/>
            <person name="Amend J.P."/>
        </authorList>
    </citation>
    <scope>NUCLEOTIDE SEQUENCE [LARGE SCALE GENOMIC DNA]</scope>
    <source>
        <strain evidence="7">SURF_5</strain>
    </source>
</reference>
<dbReference type="InterPro" id="IPR019489">
    <property type="entry name" value="Clp_ATPase_C"/>
</dbReference>
<dbReference type="Pfam" id="PF10431">
    <property type="entry name" value="ClpB_D2-small"/>
    <property type="match status" value="1"/>
</dbReference>
<keyword evidence="4" id="KW-0143">Chaperone</keyword>
<dbReference type="Gene3D" id="1.10.8.60">
    <property type="match status" value="1"/>
</dbReference>
<dbReference type="PRINTS" id="PR00300">
    <property type="entry name" value="CLPPROTEASEA"/>
</dbReference>
<evidence type="ECO:0000259" key="5">
    <source>
        <dbReference type="SMART" id="SM00382"/>
    </source>
</evidence>
<dbReference type="GO" id="GO:0034605">
    <property type="term" value="P:cellular response to heat"/>
    <property type="evidence" value="ECO:0007669"/>
    <property type="project" value="TreeGrafter"/>
</dbReference>
<dbReference type="SMART" id="SM00382">
    <property type="entry name" value="AAA"/>
    <property type="match status" value="2"/>
</dbReference>
<feature type="domain" description="AAA+ ATPase" evidence="5">
    <location>
        <begin position="541"/>
        <end position="683"/>
    </location>
</feature>
<evidence type="ECO:0000313" key="8">
    <source>
        <dbReference type="Proteomes" id="UP000265882"/>
    </source>
</evidence>
<feature type="domain" description="Clp ATPase C-terminal" evidence="6">
    <location>
        <begin position="729"/>
        <end position="818"/>
    </location>
</feature>
<dbReference type="InterPro" id="IPR041546">
    <property type="entry name" value="ClpA/ClpB_AAA_lid"/>
</dbReference>
<dbReference type="Gene3D" id="3.40.50.300">
    <property type="entry name" value="P-loop containing nucleotide triphosphate hydrolases"/>
    <property type="match status" value="3"/>
</dbReference>
<dbReference type="InterPro" id="IPR001270">
    <property type="entry name" value="ClpA/B"/>
</dbReference>
<dbReference type="EMBL" id="QZKU01000082">
    <property type="protein sequence ID" value="RJP19940.1"/>
    <property type="molecule type" value="Genomic_DNA"/>
</dbReference>
<dbReference type="CDD" id="cd19499">
    <property type="entry name" value="RecA-like_ClpB_Hsp104-like"/>
    <property type="match status" value="1"/>
</dbReference>
<dbReference type="GO" id="GO:0008233">
    <property type="term" value="F:peptidase activity"/>
    <property type="evidence" value="ECO:0007669"/>
    <property type="project" value="UniProtKB-KW"/>
</dbReference>
<evidence type="ECO:0000256" key="2">
    <source>
        <dbReference type="ARBA" id="ARBA00022741"/>
    </source>
</evidence>
<proteinExistence type="predicted"/>
<sequence>MELSPGGRLLVAVAIAETTFTKCKEIEPEHFFAALCKIPDLPRQIIEEVVGTSADTVNRVNRERAAVHEKLMKARIDPVQTRRRVRRMIGKETALLGQFTEKLSQRGHRVFQSAERRAMSLGEAPVQPLHILWAILSEGSSLLQQVFGDTKGAWTLLCNQCGVPPPVIHAPEDEIEGIVVINDIEIPPEPPAQRAAPKPSAHPPTPFLDKFGRDLTALARAGKLSSCIGRREEMRTMAQILRRRTKNAPVLVGDAGVGKTCIVEGLAHRVVHPQAPQTIRDWRIVEISMGSLIAGTTLRGMFEERLQNVVNEAKSDQHLILFIDEIHTLVGAGGSSESGMDAGQILKPALARGEVRLIGATTTAEYRKYIEADAALERRMQMVWVNEPTGEEAIEILDGVRSTLEKHHGVFITHDAVVRAVEWSMRYLPDRRLPDKALDIIDQACTAEIMKTLSPVARFNAIQPNPSIGTPPAQVTEEDIARVISERCRIPVGMIAVDDAQRLLRLDETLARRVMGQDEAIRQVADTVRTARAGLKKPNRPVGVFLFLGPTGTGKTELAKALAEALFGNEEALLRFDMSEYGEKHNVARLIGAPPGYIGHDEEGQLTGRVRTRPYSVILFDEIEKAHKDVFDVFLQIFDDGRLTDSKGRRASFTESIIIMTSNLGTSAGPAPQKRDIGVSLGPPAEPTGERNIAQQKNEQERRVQEALTGAFRPELLNRIDRKIVFAPLSREVVTRILEKLIDGLNKRLEDQSVECEFSQEVRDLIMEKGYSETYGARELERVFETLITTPLARALLEGRVETGQTVRFELRNGEIRFA</sequence>
<dbReference type="InterPro" id="IPR027417">
    <property type="entry name" value="P-loop_NTPase"/>
</dbReference>
<gene>
    <name evidence="7" type="ORF">C4520_11945</name>
</gene>
<dbReference type="InterPro" id="IPR003959">
    <property type="entry name" value="ATPase_AAA_core"/>
</dbReference>
<keyword evidence="7" id="KW-0378">Hydrolase</keyword>
<dbReference type="Pfam" id="PF00004">
    <property type="entry name" value="AAA"/>
    <property type="match status" value="1"/>
</dbReference>
<dbReference type="FunFam" id="3.40.50.300:FF:000025">
    <property type="entry name" value="ATP-dependent Clp protease subunit"/>
    <property type="match status" value="1"/>
</dbReference>
<organism evidence="7 8">
    <name type="scientific">Abyssobacteria bacterium (strain SURF_5)</name>
    <dbReference type="NCBI Taxonomy" id="2093360"/>
    <lineage>
        <taxon>Bacteria</taxon>
        <taxon>Pseudomonadati</taxon>
        <taxon>Candidatus Hydrogenedentota</taxon>
        <taxon>Candidatus Abyssobacteria</taxon>
    </lineage>
</organism>
<evidence type="ECO:0000256" key="3">
    <source>
        <dbReference type="ARBA" id="ARBA00022840"/>
    </source>
</evidence>
<dbReference type="GO" id="GO:0005524">
    <property type="term" value="F:ATP binding"/>
    <property type="evidence" value="ECO:0007669"/>
    <property type="project" value="UniProtKB-KW"/>
</dbReference>
<evidence type="ECO:0000259" key="6">
    <source>
        <dbReference type="SMART" id="SM01086"/>
    </source>
</evidence>
<name>A0A3A4NS76_ABYX5</name>
<evidence type="ECO:0000313" key="7">
    <source>
        <dbReference type="EMBL" id="RJP19940.1"/>
    </source>
</evidence>
<dbReference type="InterPro" id="IPR050130">
    <property type="entry name" value="ClpA_ClpB"/>
</dbReference>